<dbReference type="GO" id="GO:0140359">
    <property type="term" value="F:ABC-type transporter activity"/>
    <property type="evidence" value="ECO:0007669"/>
    <property type="project" value="InterPro"/>
</dbReference>
<gene>
    <name evidence="8" type="ORF">UG56_011420</name>
</gene>
<dbReference type="PIRSF" id="PIRSF006648">
    <property type="entry name" value="DrrB"/>
    <property type="match status" value="1"/>
</dbReference>
<keyword evidence="6" id="KW-0813">Transport</keyword>
<evidence type="ECO:0000256" key="2">
    <source>
        <dbReference type="ARBA" id="ARBA00022692"/>
    </source>
</evidence>
<organism evidence="8 9">
    <name type="scientific">Nocardioides luteus</name>
    <dbReference type="NCBI Taxonomy" id="1844"/>
    <lineage>
        <taxon>Bacteria</taxon>
        <taxon>Bacillati</taxon>
        <taxon>Actinomycetota</taxon>
        <taxon>Actinomycetes</taxon>
        <taxon>Propionibacteriales</taxon>
        <taxon>Nocardioidaceae</taxon>
        <taxon>Nocardioides</taxon>
    </lineage>
</organism>
<keyword evidence="4 6" id="KW-0472">Membrane</keyword>
<keyword evidence="5" id="KW-0046">Antibiotic resistance</keyword>
<dbReference type="GO" id="GO:0046677">
    <property type="term" value="P:response to antibiotic"/>
    <property type="evidence" value="ECO:0007669"/>
    <property type="project" value="UniProtKB-KW"/>
</dbReference>
<evidence type="ECO:0000313" key="8">
    <source>
        <dbReference type="EMBL" id="OIJ26575.1"/>
    </source>
</evidence>
<feature type="transmembrane region" description="Helical" evidence="6">
    <location>
        <begin position="21"/>
        <end position="40"/>
    </location>
</feature>
<evidence type="ECO:0000256" key="4">
    <source>
        <dbReference type="ARBA" id="ARBA00023136"/>
    </source>
</evidence>
<feature type="transmembrane region" description="Helical" evidence="6">
    <location>
        <begin position="102"/>
        <end position="129"/>
    </location>
</feature>
<dbReference type="InterPro" id="IPR013525">
    <property type="entry name" value="ABC2_TM"/>
</dbReference>
<name>A0A1J4N6J1_9ACTN</name>
<feature type="transmembrane region" description="Helical" evidence="6">
    <location>
        <begin position="170"/>
        <end position="189"/>
    </location>
</feature>
<evidence type="ECO:0000256" key="5">
    <source>
        <dbReference type="ARBA" id="ARBA00023251"/>
    </source>
</evidence>
<evidence type="ECO:0000259" key="7">
    <source>
        <dbReference type="PROSITE" id="PS51012"/>
    </source>
</evidence>
<dbReference type="STRING" id="1844.UG56_011420"/>
<dbReference type="GO" id="GO:0043190">
    <property type="term" value="C:ATP-binding cassette (ABC) transporter complex"/>
    <property type="evidence" value="ECO:0007669"/>
    <property type="project" value="InterPro"/>
</dbReference>
<comment type="subcellular location">
    <subcellularLocation>
        <location evidence="6">Cell membrane</location>
        <topology evidence="6">Multi-pass membrane protein</topology>
    </subcellularLocation>
    <subcellularLocation>
        <location evidence="1">Membrane</location>
        <topology evidence="1">Multi-pass membrane protein</topology>
    </subcellularLocation>
</comment>
<evidence type="ECO:0000256" key="6">
    <source>
        <dbReference type="RuleBase" id="RU361157"/>
    </source>
</evidence>
<dbReference type="OrthoDB" id="3217868at2"/>
<evidence type="ECO:0000256" key="1">
    <source>
        <dbReference type="ARBA" id="ARBA00004141"/>
    </source>
</evidence>
<dbReference type="PANTHER" id="PTHR43027:SF2">
    <property type="entry name" value="TRANSPORT PERMEASE PROTEIN"/>
    <property type="match status" value="1"/>
</dbReference>
<evidence type="ECO:0000256" key="3">
    <source>
        <dbReference type="ARBA" id="ARBA00022989"/>
    </source>
</evidence>
<dbReference type="Pfam" id="PF01061">
    <property type="entry name" value="ABC2_membrane"/>
    <property type="match status" value="1"/>
</dbReference>
<keyword evidence="2 6" id="KW-0812">Transmembrane</keyword>
<comment type="caution">
    <text evidence="8">The sequence shown here is derived from an EMBL/GenBank/DDBJ whole genome shotgun (WGS) entry which is preliminary data.</text>
</comment>
<feature type="transmembrane region" description="Helical" evidence="6">
    <location>
        <begin position="60"/>
        <end position="81"/>
    </location>
</feature>
<dbReference type="Proteomes" id="UP000033772">
    <property type="component" value="Unassembled WGS sequence"/>
</dbReference>
<dbReference type="PROSITE" id="PS51012">
    <property type="entry name" value="ABC_TM2"/>
    <property type="match status" value="1"/>
</dbReference>
<evidence type="ECO:0000313" key="9">
    <source>
        <dbReference type="Proteomes" id="UP000033772"/>
    </source>
</evidence>
<accession>A0A1J4N6J1</accession>
<keyword evidence="9" id="KW-1185">Reference proteome</keyword>
<keyword evidence="6" id="KW-1003">Cell membrane</keyword>
<feature type="transmembrane region" description="Helical" evidence="6">
    <location>
        <begin position="226"/>
        <end position="244"/>
    </location>
</feature>
<dbReference type="RefSeq" id="WP_045550172.1">
    <property type="nucleotide sequence ID" value="NZ_JZDQ02000014.1"/>
</dbReference>
<proteinExistence type="inferred from homology"/>
<protein>
    <recommendedName>
        <fullName evidence="6">Transport permease protein</fullName>
    </recommendedName>
</protein>
<feature type="transmembrane region" description="Helical" evidence="6">
    <location>
        <begin position="141"/>
        <end position="161"/>
    </location>
</feature>
<dbReference type="PANTHER" id="PTHR43027">
    <property type="entry name" value="DOXORUBICIN RESISTANCE ABC TRANSPORTER PERMEASE PROTEIN DRRC-RELATED"/>
    <property type="match status" value="1"/>
</dbReference>
<keyword evidence="3 6" id="KW-1133">Transmembrane helix</keyword>
<dbReference type="EMBL" id="JZDQ02000014">
    <property type="protein sequence ID" value="OIJ26575.1"/>
    <property type="molecule type" value="Genomic_DNA"/>
</dbReference>
<feature type="domain" description="ABC transmembrane type-2" evidence="7">
    <location>
        <begin position="21"/>
        <end position="247"/>
    </location>
</feature>
<sequence length="247" mass="26041">MTSPTVAVIRTESRLFARERLSLFWIVLFPSLLLGVLGLIPSFREDTADLGGRSMIDLYVPVTVLLSMIMAAIMTMPPTLTGYRESGVLRRLGTTPARPSSILLGQLLVHAVAVAASSVIVIVLGRLVFGTPLPESPVGYVVAYVLALAVSLAIGSAITAVSPNGKAGQVVGMVVFFPSMFTAGVYVPVEVLSGTARDIISFTPYGAASNALNDAAAGTFPELVDLAVMGGWAVVLYLIAVRAFRWE</sequence>
<dbReference type="AlphaFoldDB" id="A0A1J4N6J1"/>
<comment type="similarity">
    <text evidence="6">Belongs to the ABC-2 integral membrane protein family.</text>
</comment>
<dbReference type="InterPro" id="IPR052902">
    <property type="entry name" value="ABC-2_transporter"/>
</dbReference>
<dbReference type="InterPro" id="IPR000412">
    <property type="entry name" value="ABC_2_transport"/>
</dbReference>
<reference evidence="8" key="1">
    <citation type="submission" date="2016-10" db="EMBL/GenBank/DDBJ databases">
        <title>Draft Genome Sequence of Nocardioides luteus Strain BAFB, an Alkane-Degrading Bacterium Isolated from JP-7 Polluted Soil.</title>
        <authorList>
            <person name="Brown L."/>
            <person name="Ruiz O.N."/>
            <person name="Gunasekera T."/>
        </authorList>
    </citation>
    <scope>NUCLEOTIDE SEQUENCE [LARGE SCALE GENOMIC DNA]</scope>
    <source>
        <strain evidence="8">BAFB</strain>
    </source>
</reference>
<dbReference type="InterPro" id="IPR047817">
    <property type="entry name" value="ABC2_TM_bact-type"/>
</dbReference>